<evidence type="ECO:0000313" key="10">
    <source>
        <dbReference type="EMBL" id="TCK62619.1"/>
    </source>
</evidence>
<protein>
    <submittedName>
        <fullName evidence="10">Methyl-accepting chemotaxis protein</fullName>
    </submittedName>
</protein>
<dbReference type="Pfam" id="PF00015">
    <property type="entry name" value="MCPsignal"/>
    <property type="match status" value="1"/>
</dbReference>
<keyword evidence="6" id="KW-0472">Membrane</keyword>
<dbReference type="PROSITE" id="PS50885">
    <property type="entry name" value="HAMP"/>
    <property type="match status" value="1"/>
</dbReference>
<name>A0A4R1KGY9_9BACT</name>
<evidence type="ECO:0000256" key="2">
    <source>
        <dbReference type="ARBA" id="ARBA00022519"/>
    </source>
</evidence>
<evidence type="ECO:0000256" key="4">
    <source>
        <dbReference type="ARBA" id="ARBA00029447"/>
    </source>
</evidence>
<feature type="transmembrane region" description="Helical" evidence="6">
    <location>
        <begin position="252"/>
        <end position="274"/>
    </location>
</feature>
<evidence type="ECO:0000256" key="5">
    <source>
        <dbReference type="PROSITE-ProRule" id="PRU00284"/>
    </source>
</evidence>
<comment type="caution">
    <text evidence="10">The sequence shown here is derived from an EMBL/GenBank/DDBJ whole genome shotgun (WGS) entry which is preliminary data.</text>
</comment>
<feature type="transmembrane region" description="Helical" evidence="6">
    <location>
        <begin position="12"/>
        <end position="33"/>
    </location>
</feature>
<comment type="similarity">
    <text evidence="4">Belongs to the methyl-accepting chemotaxis (MCP) protein family.</text>
</comment>
<feature type="domain" description="Methyl-accepting transducer" evidence="7">
    <location>
        <begin position="333"/>
        <end position="569"/>
    </location>
</feature>
<dbReference type="SMART" id="SM00283">
    <property type="entry name" value="MA"/>
    <property type="match status" value="1"/>
</dbReference>
<keyword evidence="6" id="KW-1133">Transmembrane helix</keyword>
<dbReference type="GO" id="GO:0005886">
    <property type="term" value="C:plasma membrane"/>
    <property type="evidence" value="ECO:0007669"/>
    <property type="project" value="UniProtKB-SubCell"/>
</dbReference>
<keyword evidence="2" id="KW-1003">Cell membrane</keyword>
<evidence type="ECO:0000256" key="3">
    <source>
        <dbReference type="ARBA" id="ARBA00023224"/>
    </source>
</evidence>
<keyword evidence="11" id="KW-1185">Reference proteome</keyword>
<sequence>MLKNMKLSKKLYLGFGIVLFLLVVVGFISYSKIMVVASEARKMDAISNVQNAIYEARLARYMYSSTGDEAFAQKTEEQLQLAFKLVDGAVQTYPDMKNNQNISEMMTLVSSYQNEFNKFKAAQELKKSNYTEMTNSARNALAEAANSGEEGVAKLLTLMRIDALRFMNDSDPANLKEFEKHYSSAVAAGAGNQRILADLNSYKEDFDKWVNAFNTQVDIQAELVKAAQKAQALSIVVVEEYKNEMDSSISTAVVVIIVFSIAAVALGIFISVLITRSVTVPMGQAIDFAAHLSKGDFSKPLDIKQQDEIGHLASAMEEMRLKLKEIIEGIIMSAGSLASGSTELASTTEELATTFSDQAQQVSSVASAVEEISTSSRLVMDSIHEVSDKSQSAKQLTTEGQNNIVSANEVMAEINKSVGELSTTVAGLAKSSEDIGSILLVINDIADQTNLLALNAAIEAARAGDHGRGFAVVADEVRKLAERTQQSTEEIKTIISQFIKETARTNKEMAEAGRKVQDGANKLDAVDRIFEKIVDSVNEISTASGMITSAVGEQSQAIANINDNAQVISSGLEQSTAAITQVSHTVADLQKQADDQMEGTRIFKI</sequence>
<evidence type="ECO:0000259" key="8">
    <source>
        <dbReference type="PROSITE" id="PS50192"/>
    </source>
</evidence>
<dbReference type="CDD" id="cd06225">
    <property type="entry name" value="HAMP"/>
    <property type="match status" value="1"/>
</dbReference>
<dbReference type="Gene3D" id="1.20.1440.210">
    <property type="match status" value="1"/>
</dbReference>
<feature type="domain" description="HAMP" evidence="9">
    <location>
        <begin position="276"/>
        <end position="328"/>
    </location>
</feature>
<dbReference type="GO" id="GO:0007165">
    <property type="term" value="P:signal transduction"/>
    <property type="evidence" value="ECO:0007669"/>
    <property type="project" value="UniProtKB-KW"/>
</dbReference>
<dbReference type="RefSeq" id="WP_132872816.1">
    <property type="nucleotide sequence ID" value="NZ_SMGG01000003.1"/>
</dbReference>
<dbReference type="InterPro" id="IPR032255">
    <property type="entry name" value="HBM"/>
</dbReference>
<dbReference type="PROSITE" id="PS50111">
    <property type="entry name" value="CHEMOTAXIS_TRANSDUC_2"/>
    <property type="match status" value="1"/>
</dbReference>
<evidence type="ECO:0000259" key="7">
    <source>
        <dbReference type="PROSITE" id="PS50111"/>
    </source>
</evidence>
<dbReference type="InterPro" id="IPR004089">
    <property type="entry name" value="MCPsignal_dom"/>
</dbReference>
<dbReference type="FunFam" id="1.10.287.950:FF:000001">
    <property type="entry name" value="Methyl-accepting chemotaxis sensory transducer"/>
    <property type="match status" value="1"/>
</dbReference>
<keyword evidence="6" id="KW-0812">Transmembrane</keyword>
<dbReference type="Gene3D" id="6.10.340.10">
    <property type="match status" value="1"/>
</dbReference>
<dbReference type="InterPro" id="IPR003660">
    <property type="entry name" value="HAMP_dom"/>
</dbReference>
<feature type="domain" description="T-SNARE coiled-coil homology" evidence="8">
    <location>
        <begin position="520"/>
        <end position="582"/>
    </location>
</feature>
<evidence type="ECO:0000313" key="11">
    <source>
        <dbReference type="Proteomes" id="UP000294614"/>
    </source>
</evidence>
<gene>
    <name evidence="10" type="ORF">C8D98_1149</name>
</gene>
<dbReference type="PROSITE" id="PS50192">
    <property type="entry name" value="T_SNARE"/>
    <property type="match status" value="1"/>
</dbReference>
<dbReference type="EMBL" id="SMGG01000003">
    <property type="protein sequence ID" value="TCK62619.1"/>
    <property type="molecule type" value="Genomic_DNA"/>
</dbReference>
<dbReference type="InterPro" id="IPR000727">
    <property type="entry name" value="T_SNARE_dom"/>
</dbReference>
<dbReference type="Proteomes" id="UP000294614">
    <property type="component" value="Unassembled WGS sequence"/>
</dbReference>
<evidence type="ECO:0000256" key="6">
    <source>
        <dbReference type="SAM" id="Phobius"/>
    </source>
</evidence>
<dbReference type="Gene3D" id="1.10.287.950">
    <property type="entry name" value="Methyl-accepting chemotaxis protein"/>
    <property type="match status" value="1"/>
</dbReference>
<dbReference type="PANTHER" id="PTHR32089:SF112">
    <property type="entry name" value="LYSOZYME-LIKE PROTEIN-RELATED"/>
    <property type="match status" value="1"/>
</dbReference>
<dbReference type="SMART" id="SM00304">
    <property type="entry name" value="HAMP"/>
    <property type="match status" value="1"/>
</dbReference>
<keyword evidence="2" id="KW-0997">Cell inner membrane</keyword>
<accession>A0A4R1KGY9</accession>
<dbReference type="AlphaFoldDB" id="A0A4R1KGY9"/>
<dbReference type="CDD" id="cd11386">
    <property type="entry name" value="MCP_signal"/>
    <property type="match status" value="1"/>
</dbReference>
<dbReference type="Pfam" id="PF16591">
    <property type="entry name" value="HBM"/>
    <property type="match status" value="1"/>
</dbReference>
<proteinExistence type="inferred from homology"/>
<organism evidence="10 11">
    <name type="scientific">Seleniivibrio woodruffii</name>
    <dbReference type="NCBI Taxonomy" id="1078050"/>
    <lineage>
        <taxon>Bacteria</taxon>
        <taxon>Pseudomonadati</taxon>
        <taxon>Deferribacterota</taxon>
        <taxon>Deferribacteres</taxon>
        <taxon>Deferribacterales</taxon>
        <taxon>Geovibrionaceae</taxon>
        <taxon>Seleniivibrio</taxon>
    </lineage>
</organism>
<dbReference type="OrthoDB" id="9816519at2"/>
<dbReference type="SUPFAM" id="SSF58104">
    <property type="entry name" value="Methyl-accepting chemotaxis protein (MCP) signaling domain"/>
    <property type="match status" value="1"/>
</dbReference>
<comment type="subcellular location">
    <subcellularLocation>
        <location evidence="1">Cell inner membrane</location>
        <topology evidence="1">Multi-pass membrane protein</topology>
    </subcellularLocation>
</comment>
<dbReference type="GO" id="GO:0006935">
    <property type="term" value="P:chemotaxis"/>
    <property type="evidence" value="ECO:0007669"/>
    <property type="project" value="UniProtKB-ARBA"/>
</dbReference>
<evidence type="ECO:0000259" key="9">
    <source>
        <dbReference type="PROSITE" id="PS50885"/>
    </source>
</evidence>
<keyword evidence="3 5" id="KW-0807">Transducer</keyword>
<evidence type="ECO:0000256" key="1">
    <source>
        <dbReference type="ARBA" id="ARBA00004429"/>
    </source>
</evidence>
<dbReference type="Pfam" id="PF00672">
    <property type="entry name" value="HAMP"/>
    <property type="match status" value="1"/>
</dbReference>
<dbReference type="SMART" id="SM01358">
    <property type="entry name" value="HBM"/>
    <property type="match status" value="1"/>
</dbReference>
<dbReference type="PANTHER" id="PTHR32089">
    <property type="entry name" value="METHYL-ACCEPTING CHEMOTAXIS PROTEIN MCPB"/>
    <property type="match status" value="1"/>
</dbReference>
<reference evidence="10 11" key="1">
    <citation type="submission" date="2019-03" db="EMBL/GenBank/DDBJ databases">
        <title>Genomic Encyclopedia of Type Strains, Phase IV (KMG-IV): sequencing the most valuable type-strain genomes for metagenomic binning, comparative biology and taxonomic classification.</title>
        <authorList>
            <person name="Goeker M."/>
        </authorList>
    </citation>
    <scope>NUCLEOTIDE SEQUENCE [LARGE SCALE GENOMIC DNA]</scope>
    <source>
        <strain evidence="10 11">DSM 24984</strain>
    </source>
</reference>